<gene>
    <name evidence="5" type="primary">pabB</name>
    <name evidence="5" type="ORF">IC620_13550</name>
</gene>
<dbReference type="PANTHER" id="PTHR11236">
    <property type="entry name" value="AMINOBENZOATE/ANTHRANILATE SYNTHASE"/>
    <property type="match status" value="1"/>
</dbReference>
<dbReference type="Pfam" id="PF00425">
    <property type="entry name" value="Chorismate_bind"/>
    <property type="match status" value="1"/>
</dbReference>
<accession>A0A926NGX4</accession>
<dbReference type="InterPro" id="IPR005802">
    <property type="entry name" value="ADC_synth_comp_1"/>
</dbReference>
<dbReference type="Gene3D" id="3.60.120.10">
    <property type="entry name" value="Anthranilate synthase"/>
    <property type="match status" value="1"/>
</dbReference>
<dbReference type="PRINTS" id="PR00095">
    <property type="entry name" value="ANTSNTHASEI"/>
</dbReference>
<proteinExistence type="predicted"/>
<dbReference type="InterPro" id="IPR015890">
    <property type="entry name" value="Chorismate_C"/>
</dbReference>
<dbReference type="InterPro" id="IPR005801">
    <property type="entry name" value="ADC_synthase"/>
</dbReference>
<keyword evidence="2 5" id="KW-0808">Transferase</keyword>
<protein>
    <recommendedName>
        <fullName evidence="1">aminodeoxychorismate synthase</fullName>
        <ecNumber evidence="1">2.6.1.85</ecNumber>
    </recommendedName>
</protein>
<dbReference type="GO" id="GO:0008153">
    <property type="term" value="P:4-aminobenzoate biosynthetic process"/>
    <property type="evidence" value="ECO:0007669"/>
    <property type="project" value="TreeGrafter"/>
</dbReference>
<evidence type="ECO:0000256" key="1">
    <source>
        <dbReference type="ARBA" id="ARBA00013139"/>
    </source>
</evidence>
<dbReference type="GO" id="GO:0009396">
    <property type="term" value="P:folic acid-containing compound biosynthetic process"/>
    <property type="evidence" value="ECO:0007669"/>
    <property type="project" value="InterPro"/>
</dbReference>
<dbReference type="PANTHER" id="PTHR11236:SF18">
    <property type="entry name" value="AMINODEOXYCHORISMATE SYNTHASE"/>
    <property type="match status" value="1"/>
</dbReference>
<name>A0A926NGX4_9BACL</name>
<dbReference type="RefSeq" id="WP_191142480.1">
    <property type="nucleotide sequence ID" value="NZ_JACXAH010000024.1"/>
</dbReference>
<comment type="caution">
    <text evidence="5">The sequence shown here is derived from an EMBL/GenBank/DDBJ whole genome shotgun (WGS) entry which is preliminary data.</text>
</comment>
<dbReference type="EMBL" id="JACXAH010000024">
    <property type="protein sequence ID" value="MBD1373374.1"/>
    <property type="molecule type" value="Genomic_DNA"/>
</dbReference>
<dbReference type="InterPro" id="IPR019999">
    <property type="entry name" value="Anth_synth_I-like"/>
</dbReference>
<keyword evidence="5" id="KW-0032">Aminotransferase</keyword>
<dbReference type="GO" id="GO:0046820">
    <property type="term" value="F:4-amino-4-deoxychorismate synthase activity"/>
    <property type="evidence" value="ECO:0007669"/>
    <property type="project" value="UniProtKB-EC"/>
</dbReference>
<dbReference type="SUPFAM" id="SSF56322">
    <property type="entry name" value="ADC synthase"/>
    <property type="match status" value="1"/>
</dbReference>
<evidence type="ECO:0000313" key="5">
    <source>
        <dbReference type="EMBL" id="MBD1373374.1"/>
    </source>
</evidence>
<evidence type="ECO:0000313" key="6">
    <source>
        <dbReference type="Proteomes" id="UP000661691"/>
    </source>
</evidence>
<dbReference type="GO" id="GO:0000162">
    <property type="term" value="P:L-tryptophan biosynthetic process"/>
    <property type="evidence" value="ECO:0007669"/>
    <property type="project" value="TreeGrafter"/>
</dbReference>
<evidence type="ECO:0000259" key="3">
    <source>
        <dbReference type="Pfam" id="PF00425"/>
    </source>
</evidence>
<dbReference type="Pfam" id="PF04715">
    <property type="entry name" value="Anth_synt_I_N"/>
    <property type="match status" value="1"/>
</dbReference>
<dbReference type="EC" id="2.6.1.85" evidence="1"/>
<dbReference type="Proteomes" id="UP000661691">
    <property type="component" value="Unassembled WGS sequence"/>
</dbReference>
<dbReference type="AlphaFoldDB" id="A0A926NGX4"/>
<keyword evidence="6" id="KW-1185">Reference proteome</keyword>
<dbReference type="NCBIfam" id="TIGR00553">
    <property type="entry name" value="pabB"/>
    <property type="match status" value="1"/>
</dbReference>
<evidence type="ECO:0000256" key="2">
    <source>
        <dbReference type="ARBA" id="ARBA00022679"/>
    </source>
</evidence>
<feature type="domain" description="Anthranilate synthase component I N-terminal" evidence="4">
    <location>
        <begin position="17"/>
        <end position="144"/>
    </location>
</feature>
<sequence length="481" mass="54938">MKLIVKELAFPIHMEWIFEQLYQEKKYAFWLDGNHTVPGLSGYSMMGGDPSFVLRIKGKSIEWIDHTGVHEKQSDPFHEIQSILDSYALTPDQEELPFIGGLVGYLGYEMGQHVHHTPVHETNPSDTPDALLMFVDRVLIYNQELGKGYITQIVMRDQEISDIECQLETWIEKLRCVMEQYKPKQPFASSADSLPDIHYVHQENFKDYMEKVVQIQEWIAQGDIYQACFTHQIEAKAQSDAFVMYQILRNINPAPFSAFIHLDHFSILSSSPERFLKAGIDKKVESRPIKGTRPRGKDEYQDRKLKEELKMSEKDQAENVMIVDLVRNDLGRVCLPGSILVSKLLNVESYATVHQLVSVVEGEIGNHVKAMEIVKATFPGGSMTGAPKKRAMEIIFEQENVKRGVYAGGLGYFDVRGNFDLSMVIRTIIYREGYVYLNVGGGIIADSNPAMEYKESMDKAFALKRAVRIALKEEDRRMQLI</sequence>
<dbReference type="GO" id="GO:0005737">
    <property type="term" value="C:cytoplasm"/>
    <property type="evidence" value="ECO:0007669"/>
    <property type="project" value="TreeGrafter"/>
</dbReference>
<dbReference type="InterPro" id="IPR006805">
    <property type="entry name" value="Anth_synth_I_N"/>
</dbReference>
<evidence type="ECO:0000259" key="4">
    <source>
        <dbReference type="Pfam" id="PF04715"/>
    </source>
</evidence>
<reference evidence="5" key="1">
    <citation type="submission" date="2020-09" db="EMBL/GenBank/DDBJ databases">
        <title>A novel bacterium of genus Hazenella, isolated from South China Sea.</title>
        <authorList>
            <person name="Huang H."/>
            <person name="Mo K."/>
            <person name="Hu Y."/>
        </authorList>
    </citation>
    <scope>NUCLEOTIDE SEQUENCE</scope>
    <source>
        <strain evidence="5">IB182357</strain>
    </source>
</reference>
<feature type="domain" description="Chorismate-utilising enzyme C-terminal" evidence="3">
    <location>
        <begin position="205"/>
        <end position="459"/>
    </location>
</feature>
<organism evidence="5 6">
    <name type="scientific">Polycladospora coralii</name>
    <dbReference type="NCBI Taxonomy" id="2771432"/>
    <lineage>
        <taxon>Bacteria</taxon>
        <taxon>Bacillati</taxon>
        <taxon>Bacillota</taxon>
        <taxon>Bacilli</taxon>
        <taxon>Bacillales</taxon>
        <taxon>Thermoactinomycetaceae</taxon>
        <taxon>Polycladospora</taxon>
    </lineage>
</organism>